<evidence type="ECO:0000256" key="1">
    <source>
        <dbReference type="SAM" id="MobiDB-lite"/>
    </source>
</evidence>
<protein>
    <submittedName>
        <fullName evidence="3">DUF91 domain-containing protein</fullName>
    </submittedName>
</protein>
<comment type="caution">
    <text evidence="3">The sequence shown here is derived from an EMBL/GenBank/DDBJ whole genome shotgun (WGS) entry which is preliminary data.</text>
</comment>
<feature type="domain" description="DUF5655" evidence="2">
    <location>
        <begin position="204"/>
        <end position="312"/>
    </location>
</feature>
<reference evidence="3" key="1">
    <citation type="submission" date="2021-04" db="EMBL/GenBank/DDBJ databases">
        <title>The genome sequence of Ideonella sp. 4Y11.</title>
        <authorList>
            <person name="Liu Y."/>
        </authorList>
    </citation>
    <scope>NUCLEOTIDE SEQUENCE</scope>
    <source>
        <strain evidence="3">4Y11</strain>
    </source>
</reference>
<gene>
    <name evidence="3" type="ORF">KAK06_22000</name>
</gene>
<keyword evidence="4" id="KW-1185">Reference proteome</keyword>
<proteinExistence type="predicted"/>
<dbReference type="EMBL" id="JAGQDE010000034">
    <property type="protein sequence ID" value="MBQ0961629.1"/>
    <property type="molecule type" value="Genomic_DNA"/>
</dbReference>
<evidence type="ECO:0000259" key="2">
    <source>
        <dbReference type="Pfam" id="PF18899"/>
    </source>
</evidence>
<evidence type="ECO:0000313" key="4">
    <source>
        <dbReference type="Proteomes" id="UP000678374"/>
    </source>
</evidence>
<organism evidence="3 4">
    <name type="scientific">Ideonella aquatica</name>
    <dbReference type="NCBI Taxonomy" id="2824119"/>
    <lineage>
        <taxon>Bacteria</taxon>
        <taxon>Pseudomonadati</taxon>
        <taxon>Pseudomonadota</taxon>
        <taxon>Betaproteobacteria</taxon>
        <taxon>Burkholderiales</taxon>
        <taxon>Sphaerotilaceae</taxon>
        <taxon>Ideonella</taxon>
    </lineage>
</organism>
<dbReference type="InterPro" id="IPR043714">
    <property type="entry name" value="DUF5655"/>
</dbReference>
<accession>A0A940YL76</accession>
<dbReference type="RefSeq" id="WP_210804316.1">
    <property type="nucleotide sequence ID" value="NZ_JAGQDE010000034.1"/>
</dbReference>
<name>A0A940YL76_9BURK</name>
<dbReference type="AlphaFoldDB" id="A0A940YL76"/>
<dbReference type="Proteomes" id="UP000678374">
    <property type="component" value="Unassembled WGS sequence"/>
</dbReference>
<dbReference type="InterPro" id="IPR011856">
    <property type="entry name" value="tRNA_endonuc-like_dom_sf"/>
</dbReference>
<evidence type="ECO:0000313" key="3">
    <source>
        <dbReference type="EMBL" id="MBQ0961629.1"/>
    </source>
</evidence>
<dbReference type="Pfam" id="PF18899">
    <property type="entry name" value="DUF5655"/>
    <property type="match status" value="1"/>
</dbReference>
<dbReference type="Gene3D" id="3.40.1350.10">
    <property type="match status" value="1"/>
</dbReference>
<feature type="compositionally biased region" description="Low complexity" evidence="1">
    <location>
        <begin position="171"/>
        <end position="181"/>
    </location>
</feature>
<sequence>MSDIQLFRLANGQATELKGEASDLEKPLQSLIEANLEPLLGARFLATEYSTGKTHGGRIDSLGLDENHCPVILEYKRSVGENVINQGLFYLDWLMDHKAEFKLLVLEKFGPAAADAIDWSGPRLVCIAADFTKYDGHAVQQIDRNIELIRYRRFGTDLLLFELVNATSASAPKPTAAGKAAKPAKDANESGTEKVVGPDKTYAETLATLPAPLLAVLASLEDYTLSLGDDVQRKELRLYVAFKRLKNFATLVPQKGRLLLYLHLEPAAVTKALPNAEDVSQKGHWGTGDVAVSLTSLADLDAAKPFILAAYEGRAGTPKALA</sequence>
<dbReference type="GO" id="GO:0003676">
    <property type="term" value="F:nucleic acid binding"/>
    <property type="evidence" value="ECO:0007669"/>
    <property type="project" value="InterPro"/>
</dbReference>
<feature type="compositionally biased region" description="Basic and acidic residues" evidence="1">
    <location>
        <begin position="183"/>
        <end position="192"/>
    </location>
</feature>
<feature type="region of interest" description="Disordered" evidence="1">
    <location>
        <begin position="171"/>
        <end position="196"/>
    </location>
</feature>